<feature type="domain" description="AB hydrolase-1" evidence="1">
    <location>
        <begin position="30"/>
        <end position="142"/>
    </location>
</feature>
<keyword evidence="2" id="KW-0378">Hydrolase</keyword>
<dbReference type="Pfam" id="PF00561">
    <property type="entry name" value="Abhydrolase_1"/>
    <property type="match status" value="1"/>
</dbReference>
<dbReference type="EMBL" id="QQAZ01000007">
    <property type="protein sequence ID" value="RDI49149.1"/>
    <property type="molecule type" value="Genomic_DNA"/>
</dbReference>
<dbReference type="PANTHER" id="PTHR37946">
    <property type="entry name" value="SLL1969 PROTEIN"/>
    <property type="match status" value="1"/>
</dbReference>
<keyword evidence="3" id="KW-1185">Reference proteome</keyword>
<dbReference type="Proteomes" id="UP000255355">
    <property type="component" value="Unassembled WGS sequence"/>
</dbReference>
<sequence length="273" mass="28938">MIDQAVTEWDGPVAGANDYSCRPSDEHPKPVVLVTSTFFSDAVAWTTLAPYLHNLGYCVFTFDYGREIYDVPPGLNGMDPMESSARTVAATVDRVLAATGAESVDLVGHSQGGMVARYYINALGGAGKVDRMVLLSSPYRLTGSPDLTARARDSIPAPVYEAMLYNGVVPPVALFGANVADPWAWEFIEPLQPGVEYIQITNSADAFGLLGGMPAPAGAANATTRYIDGVCPTDRSEHFSQQYSPTAVAMIATALDPENPVSGLCTTITGSAY</sequence>
<dbReference type="Gene3D" id="3.40.50.1820">
    <property type="entry name" value="alpha/beta hydrolase"/>
    <property type="match status" value="1"/>
</dbReference>
<reference evidence="2 3" key="1">
    <citation type="submission" date="2018-07" db="EMBL/GenBank/DDBJ databases">
        <title>Genomic Encyclopedia of Type Strains, Phase IV (KMG-IV): sequencing the most valuable type-strain genomes for metagenomic binning, comparative biology and taxonomic classification.</title>
        <authorList>
            <person name="Goeker M."/>
        </authorList>
    </citation>
    <scope>NUCLEOTIDE SEQUENCE [LARGE SCALE GENOMIC DNA]</scope>
    <source>
        <strain evidence="2 3">DSM 44952</strain>
    </source>
</reference>
<dbReference type="InterPro" id="IPR029058">
    <property type="entry name" value="AB_hydrolase_fold"/>
</dbReference>
<evidence type="ECO:0000313" key="3">
    <source>
        <dbReference type="Proteomes" id="UP000255355"/>
    </source>
</evidence>
<dbReference type="InterPro" id="IPR000073">
    <property type="entry name" value="AB_hydrolase_1"/>
</dbReference>
<protein>
    <submittedName>
        <fullName evidence="2">Triacylglycerol esterase/lipase EstA (Alpha/beta hydrolase family)</fullName>
    </submittedName>
</protein>
<name>A0A370H0S1_9NOCA</name>
<dbReference type="STRING" id="1210089.GCA_001613165_00767"/>
<evidence type="ECO:0000259" key="1">
    <source>
        <dbReference type="Pfam" id="PF00561"/>
    </source>
</evidence>
<dbReference type="PANTHER" id="PTHR37946:SF1">
    <property type="entry name" value="SLL1969 PROTEIN"/>
    <property type="match status" value="1"/>
</dbReference>
<evidence type="ECO:0000313" key="2">
    <source>
        <dbReference type="EMBL" id="RDI49149.1"/>
    </source>
</evidence>
<comment type="caution">
    <text evidence="2">The sequence shown here is derived from an EMBL/GenBank/DDBJ whole genome shotgun (WGS) entry which is preliminary data.</text>
</comment>
<gene>
    <name evidence="2" type="ORF">DFR68_107277</name>
</gene>
<proteinExistence type="predicted"/>
<dbReference type="GO" id="GO:0016787">
    <property type="term" value="F:hydrolase activity"/>
    <property type="evidence" value="ECO:0007669"/>
    <property type="project" value="UniProtKB-KW"/>
</dbReference>
<accession>A0A370H0S1</accession>
<dbReference type="AlphaFoldDB" id="A0A370H0S1"/>
<dbReference type="SUPFAM" id="SSF53474">
    <property type="entry name" value="alpha/beta-Hydrolases"/>
    <property type="match status" value="1"/>
</dbReference>
<organism evidence="2 3">
    <name type="scientific">Nocardia mexicana</name>
    <dbReference type="NCBI Taxonomy" id="279262"/>
    <lineage>
        <taxon>Bacteria</taxon>
        <taxon>Bacillati</taxon>
        <taxon>Actinomycetota</taxon>
        <taxon>Actinomycetes</taxon>
        <taxon>Mycobacteriales</taxon>
        <taxon>Nocardiaceae</taxon>
        <taxon>Nocardia</taxon>
    </lineage>
</organism>